<proteinExistence type="predicted"/>
<sequence>MKIQIDGTNTVNKGAELMLYSVLEQIEEKYPNSEIFFNDNNYRTSKSSDVKTKLKFKKRFWLRAGDFLSPIKAEGILRRLGLPYRFLSGNYAPSDIDVVFDASGFQFTDSFRINEKVLSFKVNYYKSLKKNHIKLIFLPQAFGPFEKPIGKKTVKILNEFVDMIFARDEVSYQHLVKNGFNKEKLYLYPDFTALCDVSIPYNEKGKLKTVCIIPNYRMIDTGNIGENVYVDFFVEMITRIQEKGFKVKLLNHESKGDYKLCLQINNLLINPVPIHDNYDALKVKAEISNSCLVITSRFHGVASALNSGVPCLATSWSHKYEMLFKDYNQYDNLLDHKNIEASWVRIDDFLNIENREIIIDTVLKAKDNIVKKNIDMWELIWRKIEGDI</sequence>
<dbReference type="Pfam" id="PF04230">
    <property type="entry name" value="PS_pyruv_trans"/>
    <property type="match status" value="1"/>
</dbReference>
<gene>
    <name evidence="2" type="ORF">Q4Q35_06710</name>
</gene>
<dbReference type="PANTHER" id="PTHR36836:SF1">
    <property type="entry name" value="COLANIC ACID BIOSYNTHESIS PROTEIN WCAK"/>
    <property type="match status" value="1"/>
</dbReference>
<keyword evidence="3" id="KW-1185">Reference proteome</keyword>
<keyword evidence="2" id="KW-0808">Transferase</keyword>
<dbReference type="InterPro" id="IPR007345">
    <property type="entry name" value="Polysacch_pyruvyl_Trfase"/>
</dbReference>
<protein>
    <submittedName>
        <fullName evidence="2">Polysaccharide pyruvyl transferase family protein</fullName>
        <ecNumber evidence="2">2.4.-.-</ecNumber>
    </submittedName>
</protein>
<name>A0ABT8W8T5_9FLAO</name>
<dbReference type="PANTHER" id="PTHR36836">
    <property type="entry name" value="COLANIC ACID BIOSYNTHESIS PROTEIN WCAK"/>
    <property type="match status" value="1"/>
</dbReference>
<reference evidence="2" key="1">
    <citation type="submission" date="2023-07" db="EMBL/GenBank/DDBJ databases">
        <title>Two novel species in the genus Flavivirga.</title>
        <authorList>
            <person name="Kwon K."/>
        </authorList>
    </citation>
    <scope>NUCLEOTIDE SEQUENCE</scope>
    <source>
        <strain evidence="2">KCTC 52353</strain>
    </source>
</reference>
<keyword evidence="2" id="KW-0328">Glycosyltransferase</keyword>
<organism evidence="2 3">
    <name type="scientific">Flavivirga aquimarina</name>
    <dbReference type="NCBI Taxonomy" id="2027862"/>
    <lineage>
        <taxon>Bacteria</taxon>
        <taxon>Pseudomonadati</taxon>
        <taxon>Bacteroidota</taxon>
        <taxon>Flavobacteriia</taxon>
        <taxon>Flavobacteriales</taxon>
        <taxon>Flavobacteriaceae</taxon>
        <taxon>Flavivirga</taxon>
    </lineage>
</organism>
<accession>A0ABT8W8T5</accession>
<dbReference type="EC" id="2.4.-.-" evidence="2"/>
<evidence type="ECO:0000259" key="1">
    <source>
        <dbReference type="Pfam" id="PF04230"/>
    </source>
</evidence>
<evidence type="ECO:0000313" key="2">
    <source>
        <dbReference type="EMBL" id="MDO5969491.1"/>
    </source>
</evidence>
<dbReference type="Proteomes" id="UP001176883">
    <property type="component" value="Unassembled WGS sequence"/>
</dbReference>
<comment type="caution">
    <text evidence="2">The sequence shown here is derived from an EMBL/GenBank/DDBJ whole genome shotgun (WGS) entry which is preliminary data.</text>
</comment>
<feature type="domain" description="Polysaccharide pyruvyl transferase" evidence="1">
    <location>
        <begin position="12"/>
        <end position="318"/>
    </location>
</feature>
<dbReference type="GO" id="GO:0016757">
    <property type="term" value="F:glycosyltransferase activity"/>
    <property type="evidence" value="ECO:0007669"/>
    <property type="project" value="UniProtKB-KW"/>
</dbReference>
<dbReference type="EMBL" id="JAUOEK010000072">
    <property type="protein sequence ID" value="MDO5969491.1"/>
    <property type="molecule type" value="Genomic_DNA"/>
</dbReference>
<evidence type="ECO:0000313" key="3">
    <source>
        <dbReference type="Proteomes" id="UP001176883"/>
    </source>
</evidence>
<dbReference type="RefSeq" id="WP_303277182.1">
    <property type="nucleotide sequence ID" value="NZ_JAUOEK010000072.1"/>
</dbReference>